<dbReference type="Gene3D" id="2.120.10.30">
    <property type="entry name" value="TolB, C-terminal domain"/>
    <property type="match status" value="1"/>
</dbReference>
<name>A0A2S0HX57_9FLAO</name>
<feature type="signal peptide" evidence="2">
    <location>
        <begin position="1"/>
        <end position="21"/>
    </location>
</feature>
<dbReference type="OrthoDB" id="1415710at2"/>
<evidence type="ECO:0000256" key="2">
    <source>
        <dbReference type="SAM" id="SignalP"/>
    </source>
</evidence>
<evidence type="ECO:0000313" key="4">
    <source>
        <dbReference type="Proteomes" id="UP000238442"/>
    </source>
</evidence>
<keyword evidence="4" id="KW-1185">Reference proteome</keyword>
<reference evidence="3 4" key="1">
    <citation type="submission" date="2018-02" db="EMBL/GenBank/DDBJ databases">
        <title>Genomic analysis of the strain RR4-38 isolated from a seawater recirculating aquaculture system.</title>
        <authorList>
            <person name="Kim Y.-S."/>
            <person name="Jang Y.H."/>
            <person name="Kim K.-H."/>
        </authorList>
    </citation>
    <scope>NUCLEOTIDE SEQUENCE [LARGE SCALE GENOMIC DNA]</scope>
    <source>
        <strain evidence="3 4">RR4-38</strain>
    </source>
</reference>
<evidence type="ECO:0008006" key="5">
    <source>
        <dbReference type="Google" id="ProtNLM"/>
    </source>
</evidence>
<protein>
    <recommendedName>
        <fullName evidence="5">Por secretion system C-terminal sorting domain-containing protein</fullName>
    </recommendedName>
</protein>
<evidence type="ECO:0000313" key="3">
    <source>
        <dbReference type="EMBL" id="AVI51242.1"/>
    </source>
</evidence>
<sequence>MKKLRLLCTLLIILAFSGLSAQNLAVYVSDAGNFNTGPWQIAKFDENGNFEGALMSDTDGIVWPQDIIFLDSEQQVLISNLGPLGRITKHQWDTGNYVENFAEGLGGPTRMKVGPDGKLYVLQWSNTVNQVLRFELDGTPLGNFTGTGLAQSIGIDWDSNGDLYVSSYGGNVVQKYDGSTGMNMGPFINTGLSGPTNIFFEPGGDLIVFNYNSGIVKRFDSLGNFVEDLITGVNGCEGFAFFPNGDILIGVGSDGSVRRYDSSYNFIENFVDTGILETPNAIVIRDDIPLSVGENALELVMVTPTIGTLFQFSQKALATFDTFYIYTEHGKLVETLTSISSEWNASHLTEGIYFISASKNGRKLTQKIIVKTK</sequence>
<dbReference type="InterPro" id="IPR011042">
    <property type="entry name" value="6-blade_b-propeller_TolB-like"/>
</dbReference>
<dbReference type="NCBIfam" id="TIGR04183">
    <property type="entry name" value="Por_Secre_tail"/>
    <property type="match status" value="1"/>
</dbReference>
<dbReference type="InterPro" id="IPR026444">
    <property type="entry name" value="Secre_tail"/>
</dbReference>
<feature type="chain" id="PRO_5015485306" description="Por secretion system C-terminal sorting domain-containing protein" evidence="2">
    <location>
        <begin position="22"/>
        <end position="373"/>
    </location>
</feature>
<organism evidence="3 4">
    <name type="scientific">Pukyongia salina</name>
    <dbReference type="NCBI Taxonomy" id="2094025"/>
    <lineage>
        <taxon>Bacteria</taxon>
        <taxon>Pseudomonadati</taxon>
        <taxon>Bacteroidota</taxon>
        <taxon>Flavobacteriia</taxon>
        <taxon>Flavobacteriales</taxon>
        <taxon>Flavobacteriaceae</taxon>
        <taxon>Pukyongia</taxon>
    </lineage>
</organism>
<dbReference type="KEGG" id="aue:C5O00_08665"/>
<evidence type="ECO:0000256" key="1">
    <source>
        <dbReference type="ARBA" id="ARBA00022729"/>
    </source>
</evidence>
<dbReference type="SUPFAM" id="SSF101898">
    <property type="entry name" value="NHL repeat"/>
    <property type="match status" value="1"/>
</dbReference>
<gene>
    <name evidence="3" type="ORF">C5O00_08665</name>
</gene>
<dbReference type="Proteomes" id="UP000238442">
    <property type="component" value="Chromosome"/>
</dbReference>
<dbReference type="RefSeq" id="WP_105216483.1">
    <property type="nucleotide sequence ID" value="NZ_CP027062.1"/>
</dbReference>
<proteinExistence type="predicted"/>
<accession>A0A2S0HX57</accession>
<keyword evidence="1 2" id="KW-0732">Signal</keyword>
<dbReference type="AlphaFoldDB" id="A0A2S0HX57"/>
<dbReference type="EMBL" id="CP027062">
    <property type="protein sequence ID" value="AVI51242.1"/>
    <property type="molecule type" value="Genomic_DNA"/>
</dbReference>